<evidence type="ECO:0000313" key="1">
    <source>
        <dbReference type="EMBL" id="ETX02188.1"/>
    </source>
</evidence>
<dbReference type="EMBL" id="AZHX01001556">
    <property type="protein sequence ID" value="ETX02188.1"/>
    <property type="molecule type" value="Genomic_DNA"/>
</dbReference>
<organism evidence="1 2">
    <name type="scientific">Candidatus Entotheonella gemina</name>
    <dbReference type="NCBI Taxonomy" id="1429439"/>
    <lineage>
        <taxon>Bacteria</taxon>
        <taxon>Pseudomonadati</taxon>
        <taxon>Nitrospinota/Tectimicrobiota group</taxon>
        <taxon>Candidatus Tectimicrobiota</taxon>
        <taxon>Candidatus Entotheonellia</taxon>
        <taxon>Candidatus Entotheonellales</taxon>
        <taxon>Candidatus Entotheonellaceae</taxon>
        <taxon>Candidatus Entotheonella</taxon>
    </lineage>
</organism>
<name>W4LWB8_9BACT</name>
<reference evidence="1 2" key="1">
    <citation type="journal article" date="2014" name="Nature">
        <title>An environmental bacterial taxon with a large and distinct metabolic repertoire.</title>
        <authorList>
            <person name="Wilson M.C."/>
            <person name="Mori T."/>
            <person name="Ruckert C."/>
            <person name="Uria A.R."/>
            <person name="Helf M.J."/>
            <person name="Takada K."/>
            <person name="Gernert C."/>
            <person name="Steffens U.A."/>
            <person name="Heycke N."/>
            <person name="Schmitt S."/>
            <person name="Rinke C."/>
            <person name="Helfrich E.J."/>
            <person name="Brachmann A.O."/>
            <person name="Gurgui C."/>
            <person name="Wakimoto T."/>
            <person name="Kracht M."/>
            <person name="Crusemann M."/>
            <person name="Hentschel U."/>
            <person name="Abe I."/>
            <person name="Matsunaga S."/>
            <person name="Kalinowski J."/>
            <person name="Takeyama H."/>
            <person name="Piel J."/>
        </authorList>
    </citation>
    <scope>NUCLEOTIDE SEQUENCE [LARGE SCALE GENOMIC DNA]</scope>
    <source>
        <strain evidence="2">TSY2</strain>
    </source>
</reference>
<dbReference type="Proteomes" id="UP000019140">
    <property type="component" value="Unassembled WGS sequence"/>
</dbReference>
<sequence>MTQTLTYVCKLHTSNEQAKQIDHTLQTFADACNWIHETVPKRIRNRLQMQKLVYHDVRDRFALSANLAIQAIRRVCMNRKAAHTNKIKVVEFGASSIPYDARIFSFRERDWTVSLTMLGSRERFELDTGDYQRGKLAGQLPNA</sequence>
<keyword evidence="2" id="KW-1185">Reference proteome</keyword>
<proteinExistence type="predicted"/>
<dbReference type="AlphaFoldDB" id="W4LWB8"/>
<evidence type="ECO:0000313" key="2">
    <source>
        <dbReference type="Proteomes" id="UP000019140"/>
    </source>
</evidence>
<evidence type="ECO:0008006" key="3">
    <source>
        <dbReference type="Google" id="ProtNLM"/>
    </source>
</evidence>
<comment type="caution">
    <text evidence="1">The sequence shown here is derived from an EMBL/GenBank/DDBJ whole genome shotgun (WGS) entry which is preliminary data.</text>
</comment>
<feature type="non-terminal residue" evidence="1">
    <location>
        <position position="143"/>
    </location>
</feature>
<accession>W4LWB8</accession>
<protein>
    <recommendedName>
        <fullName evidence="3">Transposase putative helix-turn-helix domain-containing protein</fullName>
    </recommendedName>
</protein>
<gene>
    <name evidence="1" type="ORF">ETSY2_36020</name>
</gene>
<dbReference type="HOGENOM" id="CLU_1810143_0_0_7"/>